<accession>A0A1F7F1P6</accession>
<dbReference type="PANTHER" id="PTHR43078:SF6">
    <property type="entry name" value="UDP-GLUCURONIC ACID DECARBOXYLASE 1"/>
    <property type="match status" value="1"/>
</dbReference>
<dbReference type="EMBL" id="MFYX01000144">
    <property type="protein sequence ID" value="OGK00590.1"/>
    <property type="molecule type" value="Genomic_DNA"/>
</dbReference>
<sequence>MRVLVTGGAGFIGSHVVDYYLSQKTDITVVDNLVTGRIENLRHNLDNPQLKFVMDSILNRQTMEPLIAEADLVYNLAAPVGVKFIMNHPVHTLLDNVRGIDCVLEYCNKYRKKVLVASSSEVYGRNLEFSTKGKSSLLNEDSVRVMGATSNHRWAYANTKAFDEFLALAYKKEFGLPVVVVRFFNIIGPRQTGDFGMVVPSFIKKALNNDSIEIYGTGTQTRTFFYVKDAISAMVGLMNLPAAYGEVYNIGGSDEISIIDLAKKVIQLTKSKSKIKVIDYKTAYGDGFEDMLRRTPDTAKLKKTINFTQYYHLDKMLLEIIQSVKKQLNAG</sequence>
<gene>
    <name evidence="6" type="ORF">A2519_21640</name>
</gene>
<protein>
    <recommendedName>
        <fullName evidence="5">NAD-dependent epimerase/dehydratase domain-containing protein</fullName>
    </recommendedName>
</protein>
<comment type="caution">
    <text evidence="6">The sequence shown here is derived from an EMBL/GenBank/DDBJ whole genome shotgun (WGS) entry which is preliminary data.</text>
</comment>
<feature type="domain" description="NAD-dependent epimerase/dehydratase" evidence="5">
    <location>
        <begin position="3"/>
        <end position="251"/>
    </location>
</feature>
<dbReference type="Gene3D" id="3.40.50.720">
    <property type="entry name" value="NAD(P)-binding Rossmann-like Domain"/>
    <property type="match status" value="1"/>
</dbReference>
<dbReference type="Proteomes" id="UP000179243">
    <property type="component" value="Unassembled WGS sequence"/>
</dbReference>
<dbReference type="GO" id="GO:0070403">
    <property type="term" value="F:NAD+ binding"/>
    <property type="evidence" value="ECO:0007669"/>
    <property type="project" value="InterPro"/>
</dbReference>
<reference evidence="6 7" key="1">
    <citation type="journal article" date="2016" name="Nat. Commun.">
        <title>Thousands of microbial genomes shed light on interconnected biogeochemical processes in an aquifer system.</title>
        <authorList>
            <person name="Anantharaman K."/>
            <person name="Brown C.T."/>
            <person name="Hug L.A."/>
            <person name="Sharon I."/>
            <person name="Castelle C.J."/>
            <person name="Probst A.J."/>
            <person name="Thomas B.C."/>
            <person name="Singh A."/>
            <person name="Wilkins M.J."/>
            <person name="Karaoz U."/>
            <person name="Brodie E.L."/>
            <person name="Williams K.H."/>
            <person name="Hubbard S.S."/>
            <person name="Banfield J.F."/>
        </authorList>
    </citation>
    <scope>NUCLEOTIDE SEQUENCE [LARGE SCALE GENOMIC DNA]</scope>
</reference>
<evidence type="ECO:0000256" key="3">
    <source>
        <dbReference type="ARBA" id="ARBA00023027"/>
    </source>
</evidence>
<keyword evidence="2" id="KW-0210">Decarboxylase</keyword>
<dbReference type="SUPFAM" id="SSF51735">
    <property type="entry name" value="NAD(P)-binding Rossmann-fold domains"/>
    <property type="match status" value="1"/>
</dbReference>
<evidence type="ECO:0000256" key="2">
    <source>
        <dbReference type="ARBA" id="ARBA00022793"/>
    </source>
</evidence>
<dbReference type="GO" id="GO:0005737">
    <property type="term" value="C:cytoplasm"/>
    <property type="evidence" value="ECO:0007669"/>
    <property type="project" value="TreeGrafter"/>
</dbReference>
<dbReference type="AlphaFoldDB" id="A0A1F7F1P6"/>
<dbReference type="GO" id="GO:0048040">
    <property type="term" value="F:UDP-glucuronate decarboxylase activity"/>
    <property type="evidence" value="ECO:0007669"/>
    <property type="project" value="TreeGrafter"/>
</dbReference>
<keyword evidence="4" id="KW-0456">Lyase</keyword>
<dbReference type="InterPro" id="IPR044516">
    <property type="entry name" value="UXS-like"/>
</dbReference>
<evidence type="ECO:0000259" key="5">
    <source>
        <dbReference type="Pfam" id="PF01370"/>
    </source>
</evidence>
<organism evidence="6 7">
    <name type="scientific">Candidatus Raymondbacteria bacterium RIFOXYD12_FULL_49_13</name>
    <dbReference type="NCBI Taxonomy" id="1817890"/>
    <lineage>
        <taxon>Bacteria</taxon>
        <taxon>Raymondiibacteriota</taxon>
    </lineage>
</organism>
<dbReference type="GO" id="GO:0042732">
    <property type="term" value="P:D-xylose metabolic process"/>
    <property type="evidence" value="ECO:0007669"/>
    <property type="project" value="InterPro"/>
</dbReference>
<comment type="cofactor">
    <cofactor evidence="1">
        <name>NAD(+)</name>
        <dbReference type="ChEBI" id="CHEBI:57540"/>
    </cofactor>
</comment>
<evidence type="ECO:0000313" key="7">
    <source>
        <dbReference type="Proteomes" id="UP000179243"/>
    </source>
</evidence>
<keyword evidence="3" id="KW-0520">NAD</keyword>
<dbReference type="PANTHER" id="PTHR43078">
    <property type="entry name" value="UDP-GLUCURONIC ACID DECARBOXYLASE-RELATED"/>
    <property type="match status" value="1"/>
</dbReference>
<dbReference type="Pfam" id="PF01370">
    <property type="entry name" value="Epimerase"/>
    <property type="match status" value="1"/>
</dbReference>
<evidence type="ECO:0000256" key="1">
    <source>
        <dbReference type="ARBA" id="ARBA00001911"/>
    </source>
</evidence>
<evidence type="ECO:0000313" key="6">
    <source>
        <dbReference type="EMBL" id="OGK00590.1"/>
    </source>
</evidence>
<evidence type="ECO:0000256" key="4">
    <source>
        <dbReference type="ARBA" id="ARBA00023239"/>
    </source>
</evidence>
<name>A0A1F7F1P6_UNCRA</name>
<dbReference type="InterPro" id="IPR001509">
    <property type="entry name" value="Epimerase_deHydtase"/>
</dbReference>
<dbReference type="InterPro" id="IPR036291">
    <property type="entry name" value="NAD(P)-bd_dom_sf"/>
</dbReference>
<proteinExistence type="predicted"/>